<dbReference type="GO" id="GO:0006508">
    <property type="term" value="P:proteolysis"/>
    <property type="evidence" value="ECO:0007669"/>
    <property type="project" value="UniProtKB-KW"/>
</dbReference>
<dbReference type="PROSITE" id="PS50106">
    <property type="entry name" value="PDZ"/>
    <property type="match status" value="1"/>
</dbReference>
<dbReference type="SUPFAM" id="SSF50156">
    <property type="entry name" value="PDZ domain-like"/>
    <property type="match status" value="1"/>
</dbReference>
<dbReference type="SUPFAM" id="SSF50494">
    <property type="entry name" value="Trypsin-like serine proteases"/>
    <property type="match status" value="1"/>
</dbReference>
<dbReference type="Pfam" id="PF13365">
    <property type="entry name" value="Trypsin_2"/>
    <property type="match status" value="1"/>
</dbReference>
<dbReference type="PRINTS" id="PR00834">
    <property type="entry name" value="PROTEASES2C"/>
</dbReference>
<dbReference type="Proteomes" id="UP000035721">
    <property type="component" value="Unassembled WGS sequence"/>
</dbReference>
<evidence type="ECO:0000256" key="2">
    <source>
        <dbReference type="ARBA" id="ARBA00022801"/>
    </source>
</evidence>
<dbReference type="InterPro" id="IPR001478">
    <property type="entry name" value="PDZ"/>
</dbReference>
<feature type="region of interest" description="Disordered" evidence="3">
    <location>
        <begin position="36"/>
        <end position="60"/>
    </location>
</feature>
<dbReference type="STRING" id="1194083.BN12_690003"/>
<evidence type="ECO:0000313" key="6">
    <source>
        <dbReference type="EMBL" id="CCH79974.1"/>
    </source>
</evidence>
<evidence type="ECO:0000256" key="1">
    <source>
        <dbReference type="ARBA" id="ARBA00022670"/>
    </source>
</evidence>
<dbReference type="InterPro" id="IPR001940">
    <property type="entry name" value="Peptidase_S1C"/>
</dbReference>
<feature type="signal peptide" evidence="4">
    <location>
        <begin position="1"/>
        <end position="24"/>
    </location>
</feature>
<comment type="caution">
    <text evidence="6">The sequence shown here is derived from an EMBL/GenBank/DDBJ whole genome shotgun (WGS) entry which is preliminary data.</text>
</comment>
<feature type="compositionally biased region" description="Gly residues" evidence="3">
    <location>
        <begin position="105"/>
        <end position="121"/>
    </location>
</feature>
<accession>A0A077M740</accession>
<evidence type="ECO:0000256" key="4">
    <source>
        <dbReference type="SAM" id="SignalP"/>
    </source>
</evidence>
<feature type="compositionally biased region" description="Polar residues" evidence="3">
    <location>
        <begin position="36"/>
        <end position="51"/>
    </location>
</feature>
<sequence>MPAMTRPSHIAFGVVALTAAAAIAVGGAEAIHHSTSTTAAGSPYGSSSTENGQGNGWGTYGGGQGYSGQGNSGDGWGGYGYGWGGSSDGNGSSGSSGSDQDPFGFFGGDGSGSGGFDGNSGSGIDPFGNLGGSGSGSGSPVQAAGEASAQQLVGVVDIVTTLDYGTGEAAGTGMVLTSDGRILTNNHVVEGSTSIKVTVLSTGRTYTAKVVGTSPTNDIAVIQLQDASGLQTASLGDSSSVGVGDAVTGVGNAGNDPGTSAAEGKVTALGQSITASDDSGSDSEDLTGLIETSADIQAGDSGGPLYDADGKVVGIDTAAQTDQAGNTTAGYAIPINHALDIAQQIVSGVDNDTIHQGLPAFLGIQLSSQGVSATVGGVVDGSAADKAGITAGSTITSIGGTSVSTPSQISAAITAHHAGDRVTVTWTDPNGASHSATVTLGSGPAD</sequence>
<keyword evidence="1" id="KW-0645">Protease</keyword>
<keyword evidence="7" id="KW-1185">Reference proteome</keyword>
<feature type="domain" description="PDZ" evidence="5">
    <location>
        <begin position="356"/>
        <end position="430"/>
    </location>
</feature>
<dbReference type="InterPro" id="IPR051201">
    <property type="entry name" value="Chloro_Bact_Ser_Proteases"/>
</dbReference>
<dbReference type="SMART" id="SM00228">
    <property type="entry name" value="PDZ"/>
    <property type="match status" value="1"/>
</dbReference>
<keyword evidence="4" id="KW-0732">Signal</keyword>
<dbReference type="PANTHER" id="PTHR43343:SF3">
    <property type="entry name" value="PROTEASE DO-LIKE 8, CHLOROPLASTIC"/>
    <property type="match status" value="1"/>
</dbReference>
<dbReference type="PANTHER" id="PTHR43343">
    <property type="entry name" value="PEPTIDASE S12"/>
    <property type="match status" value="1"/>
</dbReference>
<evidence type="ECO:0000259" key="5">
    <source>
        <dbReference type="PROSITE" id="PS50106"/>
    </source>
</evidence>
<protein>
    <submittedName>
        <fullName evidence="6">Peptidase S1 and S6 chymotrypsin/Hap</fullName>
    </submittedName>
</protein>
<dbReference type="RefSeq" id="WP_083454533.1">
    <property type="nucleotide sequence ID" value="NZ_HF570958.1"/>
</dbReference>
<name>A0A077M740_9MICO</name>
<reference evidence="6 7" key="1">
    <citation type="journal article" date="2013" name="ISME J.">
        <title>A metabolic model for members of the genus Tetrasphaera involved in enhanced biological phosphorus removal.</title>
        <authorList>
            <person name="Kristiansen R."/>
            <person name="Nguyen H.T.T."/>
            <person name="Saunders A.M."/>
            <person name="Nielsen J.L."/>
            <person name="Wimmer R."/>
            <person name="Le V.Q."/>
            <person name="McIlroy S.J."/>
            <person name="Petrovski S."/>
            <person name="Seviour R.J."/>
            <person name="Calteau A."/>
            <person name="Nielsen K.L."/>
            <person name="Nielsen P.H."/>
        </authorList>
    </citation>
    <scope>NUCLEOTIDE SEQUENCE [LARGE SCALE GENOMIC DNA]</scope>
    <source>
        <strain evidence="6 7">T1-X7</strain>
    </source>
</reference>
<dbReference type="GO" id="GO:0004252">
    <property type="term" value="F:serine-type endopeptidase activity"/>
    <property type="evidence" value="ECO:0007669"/>
    <property type="project" value="InterPro"/>
</dbReference>
<dbReference type="InterPro" id="IPR009003">
    <property type="entry name" value="Peptidase_S1_PA"/>
</dbReference>
<feature type="compositionally biased region" description="Low complexity" evidence="3">
    <location>
        <begin position="95"/>
        <end position="104"/>
    </location>
</feature>
<dbReference type="EMBL" id="CAJB01000402">
    <property type="protein sequence ID" value="CCH79974.1"/>
    <property type="molecule type" value="Genomic_DNA"/>
</dbReference>
<dbReference type="InterPro" id="IPR033116">
    <property type="entry name" value="TRYPSIN_SER"/>
</dbReference>
<keyword evidence="2" id="KW-0378">Hydrolase</keyword>
<dbReference type="OrthoDB" id="73775at2"/>
<dbReference type="PROSITE" id="PS00135">
    <property type="entry name" value="TRYPSIN_SER"/>
    <property type="match status" value="1"/>
</dbReference>
<dbReference type="InterPro" id="IPR041489">
    <property type="entry name" value="PDZ_6"/>
</dbReference>
<evidence type="ECO:0000256" key="3">
    <source>
        <dbReference type="SAM" id="MobiDB-lite"/>
    </source>
</evidence>
<feature type="region of interest" description="Disordered" evidence="3">
    <location>
        <begin position="88"/>
        <end position="143"/>
    </location>
</feature>
<feature type="chain" id="PRO_5039542985" evidence="4">
    <location>
        <begin position="25"/>
        <end position="446"/>
    </location>
</feature>
<dbReference type="Pfam" id="PF17820">
    <property type="entry name" value="PDZ_6"/>
    <property type="match status" value="1"/>
</dbReference>
<organism evidence="6 7">
    <name type="scientific">Nostocoides japonicum T1-X7</name>
    <dbReference type="NCBI Taxonomy" id="1194083"/>
    <lineage>
        <taxon>Bacteria</taxon>
        <taxon>Bacillati</taxon>
        <taxon>Actinomycetota</taxon>
        <taxon>Actinomycetes</taxon>
        <taxon>Micrococcales</taxon>
        <taxon>Intrasporangiaceae</taxon>
        <taxon>Nostocoides</taxon>
    </lineage>
</organism>
<proteinExistence type="predicted"/>
<dbReference type="Gene3D" id="2.30.42.10">
    <property type="match status" value="1"/>
</dbReference>
<evidence type="ECO:0000313" key="7">
    <source>
        <dbReference type="Proteomes" id="UP000035721"/>
    </source>
</evidence>
<dbReference type="AlphaFoldDB" id="A0A077M740"/>
<dbReference type="Gene3D" id="2.40.10.120">
    <property type="match status" value="1"/>
</dbReference>
<dbReference type="InterPro" id="IPR036034">
    <property type="entry name" value="PDZ_sf"/>
</dbReference>
<gene>
    <name evidence="6" type="ORF">BN12_690003</name>
</gene>